<keyword evidence="8" id="KW-0967">Endosome</keyword>
<dbReference type="CDD" id="cd15723">
    <property type="entry name" value="FYVE_protrudin"/>
    <property type="match status" value="1"/>
</dbReference>
<keyword evidence="11" id="KW-0862">Zinc</keyword>
<dbReference type="InterPro" id="IPR013083">
    <property type="entry name" value="Znf_RING/FYVE/PHD"/>
</dbReference>
<dbReference type="GO" id="GO:0048011">
    <property type="term" value="P:neurotrophin TRK receptor signaling pathway"/>
    <property type="evidence" value="ECO:0007669"/>
    <property type="project" value="TreeGrafter"/>
</dbReference>
<dbReference type="Gene3D" id="3.30.40.10">
    <property type="entry name" value="Zinc/RING finger domain, C3HC4 (zinc finger)"/>
    <property type="match status" value="1"/>
</dbReference>
<evidence type="ECO:0000256" key="2">
    <source>
        <dbReference type="ARBA" id="ARBA00004460"/>
    </source>
</evidence>
<dbReference type="Proteomes" id="UP001652622">
    <property type="component" value="Unplaced"/>
</dbReference>
<dbReference type="KEGG" id="pgut:117678592"/>
<feature type="compositionally biased region" description="Polar residues" evidence="17">
    <location>
        <begin position="43"/>
        <end position="54"/>
    </location>
</feature>
<name>A0A6P9DJ00_PANGU</name>
<keyword evidence="12 18" id="KW-1133">Transmembrane helix</keyword>
<dbReference type="GO" id="GO:0045773">
    <property type="term" value="P:positive regulation of axon extension"/>
    <property type="evidence" value="ECO:0007669"/>
    <property type="project" value="TreeGrafter"/>
</dbReference>
<evidence type="ECO:0000256" key="6">
    <source>
        <dbReference type="ARBA" id="ARBA00022692"/>
    </source>
</evidence>
<dbReference type="GO" id="GO:0071782">
    <property type="term" value="C:endoplasmic reticulum tubular network"/>
    <property type="evidence" value="ECO:0007669"/>
    <property type="project" value="TreeGrafter"/>
</dbReference>
<evidence type="ECO:0000256" key="9">
    <source>
        <dbReference type="ARBA" id="ARBA00022771"/>
    </source>
</evidence>
<dbReference type="PANTHER" id="PTHR14543">
    <property type="entry name" value="PROTRUDIN"/>
    <property type="match status" value="1"/>
</dbReference>
<dbReference type="InterPro" id="IPR042405">
    <property type="entry name" value="Protrudin"/>
</dbReference>
<evidence type="ECO:0000313" key="20">
    <source>
        <dbReference type="Proteomes" id="UP001652622"/>
    </source>
</evidence>
<keyword evidence="14" id="KW-0966">Cell projection</keyword>
<evidence type="ECO:0000256" key="10">
    <source>
        <dbReference type="ARBA" id="ARBA00022824"/>
    </source>
</evidence>
<evidence type="ECO:0000256" key="14">
    <source>
        <dbReference type="ARBA" id="ARBA00023273"/>
    </source>
</evidence>
<evidence type="ECO:0000256" key="5">
    <source>
        <dbReference type="ARBA" id="ARBA00022475"/>
    </source>
</evidence>
<dbReference type="GO" id="GO:0016192">
    <property type="term" value="P:vesicle-mediated transport"/>
    <property type="evidence" value="ECO:0007669"/>
    <property type="project" value="InterPro"/>
</dbReference>
<feature type="transmembrane region" description="Helical" evidence="18">
    <location>
        <begin position="122"/>
        <end position="141"/>
    </location>
</feature>
<keyword evidence="9 16" id="KW-0863">Zinc-finger</keyword>
<evidence type="ECO:0000256" key="1">
    <source>
        <dbReference type="ARBA" id="ARBA00004195"/>
    </source>
</evidence>
<gene>
    <name evidence="21" type="primary">ZFYVE27</name>
</gene>
<dbReference type="PROSITE" id="PS50178">
    <property type="entry name" value="ZF_FYVE"/>
    <property type="match status" value="1"/>
</dbReference>
<dbReference type="RefSeq" id="XP_034295752.1">
    <property type="nucleotide sequence ID" value="XM_034439861.2"/>
</dbReference>
<keyword evidence="13 18" id="KW-0472">Membrane</keyword>
<dbReference type="GO" id="GO:0005789">
    <property type="term" value="C:endoplasmic reticulum membrane"/>
    <property type="evidence" value="ECO:0007669"/>
    <property type="project" value="UniProtKB-SubCell"/>
</dbReference>
<keyword evidence="7" id="KW-0479">Metal-binding</keyword>
<dbReference type="CTD" id="118813"/>
<feature type="region of interest" description="Disordered" evidence="17">
    <location>
        <begin position="34"/>
        <end position="63"/>
    </location>
</feature>
<reference evidence="21" key="1">
    <citation type="submission" date="2025-08" db="UniProtKB">
        <authorList>
            <consortium name="RefSeq"/>
        </authorList>
    </citation>
    <scope>IDENTIFICATION</scope>
    <source>
        <tissue evidence="21">Blood</tissue>
    </source>
</reference>
<dbReference type="InParanoid" id="A0A6P9DJ00"/>
<evidence type="ECO:0000256" key="15">
    <source>
        <dbReference type="ARBA" id="ARBA00032025"/>
    </source>
</evidence>
<dbReference type="SMART" id="SM00064">
    <property type="entry name" value="FYVE"/>
    <property type="match status" value="1"/>
</dbReference>
<evidence type="ECO:0000256" key="18">
    <source>
        <dbReference type="SAM" id="Phobius"/>
    </source>
</evidence>
<dbReference type="GO" id="GO:0008270">
    <property type="term" value="F:zinc ion binding"/>
    <property type="evidence" value="ECO:0007669"/>
    <property type="project" value="UniProtKB-KW"/>
</dbReference>
<sequence length="444" mass="49016">MNSYSSGQRGKDVFGCGAGSCNSVHLDGASMQVSERDGGVSTGNGLDSATASDAQQVSPSQPKPPSLDLFNLVVSYKQLELYLEPLQDVAEGVWFLLSWQMPFCSLLTCLGLNFLLLTLSEAAWYGLCALLISVPAMLGYLQETCRIRLTEEQLARRRYHSVRREDVRKVQLSRNEAVAEVKGFLIRLEALLNRLCGGCEAVYRVFFWENSTVSSQFYGMLMGSVCALYLLPLCWIFVLLNSALFLGNGAFYQVMLDLKSAVEQRLGFKSIPVAPEPEELDLGEVEATVLSDWTPTLTGTEDLTPGSVEEAEEAEPDDEFKDAIEETQLLVMEEDDISQGSGEFDLGLPDSPFMSKNEVIRSRVSRLTERLRKRYPTNNLGNCASCSATFSVLKKRRSCSNCGNSFCSRCCSFKIPKSYMGATAPDAQRETVFVCGQCNQALTK</sequence>
<dbReference type="GO" id="GO:0072659">
    <property type="term" value="P:protein localization to plasma membrane"/>
    <property type="evidence" value="ECO:0007669"/>
    <property type="project" value="InterPro"/>
</dbReference>
<dbReference type="GO" id="GO:0032584">
    <property type="term" value="C:growth cone membrane"/>
    <property type="evidence" value="ECO:0007669"/>
    <property type="project" value="UniProtKB-SubCell"/>
</dbReference>
<dbReference type="AlphaFoldDB" id="A0A6P9DJ00"/>
<proteinExistence type="predicted"/>
<dbReference type="Pfam" id="PF01363">
    <property type="entry name" value="FYVE"/>
    <property type="match status" value="1"/>
</dbReference>
<dbReference type="GO" id="GO:0071787">
    <property type="term" value="P:endoplasmic reticulum tubular network formation"/>
    <property type="evidence" value="ECO:0007669"/>
    <property type="project" value="InterPro"/>
</dbReference>
<evidence type="ECO:0000256" key="17">
    <source>
        <dbReference type="SAM" id="MobiDB-lite"/>
    </source>
</evidence>
<feature type="transmembrane region" description="Helical" evidence="18">
    <location>
        <begin position="93"/>
        <end position="116"/>
    </location>
</feature>
<dbReference type="InterPro" id="IPR000306">
    <property type="entry name" value="Znf_FYVE"/>
</dbReference>
<dbReference type="PANTHER" id="PTHR14543:SF1">
    <property type="entry name" value="PROTRUDIN"/>
    <property type="match status" value="1"/>
</dbReference>
<accession>A0A6P9DJ00</accession>
<keyword evidence="6 18" id="KW-0812">Transmembrane</keyword>
<feature type="transmembrane region" description="Helical" evidence="18">
    <location>
        <begin position="217"/>
        <end position="240"/>
    </location>
</feature>
<evidence type="ECO:0000256" key="13">
    <source>
        <dbReference type="ARBA" id="ARBA00023136"/>
    </source>
</evidence>
<evidence type="ECO:0000256" key="16">
    <source>
        <dbReference type="PROSITE-ProRule" id="PRU00091"/>
    </source>
</evidence>
<dbReference type="FunFam" id="3.30.40.10:FF:000102">
    <property type="entry name" value="protrudin isoform X2"/>
    <property type="match status" value="1"/>
</dbReference>
<evidence type="ECO:0000256" key="8">
    <source>
        <dbReference type="ARBA" id="ARBA00022753"/>
    </source>
</evidence>
<evidence type="ECO:0000256" key="7">
    <source>
        <dbReference type="ARBA" id="ARBA00022723"/>
    </source>
</evidence>
<evidence type="ECO:0000313" key="21">
    <source>
        <dbReference type="RefSeq" id="XP_034295752.1"/>
    </source>
</evidence>
<keyword evidence="5" id="KW-1003">Cell membrane</keyword>
<dbReference type="FunCoup" id="A0A6P9DJ00">
    <property type="interactions" value="329"/>
</dbReference>
<dbReference type="OMA" id="LYWEDHS"/>
<evidence type="ECO:0000259" key="19">
    <source>
        <dbReference type="PROSITE" id="PS50178"/>
    </source>
</evidence>
<dbReference type="OrthoDB" id="5975347at2759"/>
<keyword evidence="20" id="KW-1185">Reference proteome</keyword>
<feature type="domain" description="FYVE-type" evidence="19">
    <location>
        <begin position="377"/>
        <end position="443"/>
    </location>
</feature>
<keyword evidence="10" id="KW-0256">Endoplasmic reticulum</keyword>
<protein>
    <recommendedName>
        <fullName evidence="4">Protrudin</fullName>
    </recommendedName>
    <alternativeName>
        <fullName evidence="15">Zinc finger FYVE domain-containing protein 27</fullName>
    </alternativeName>
</protein>
<dbReference type="InterPro" id="IPR011011">
    <property type="entry name" value="Znf_FYVE_PHD"/>
</dbReference>
<dbReference type="InterPro" id="IPR017455">
    <property type="entry name" value="Znf_FYVE-rel"/>
</dbReference>
<evidence type="ECO:0000256" key="4">
    <source>
        <dbReference type="ARBA" id="ARBA00015523"/>
    </source>
</evidence>
<evidence type="ECO:0000256" key="11">
    <source>
        <dbReference type="ARBA" id="ARBA00022833"/>
    </source>
</evidence>
<evidence type="ECO:0000256" key="12">
    <source>
        <dbReference type="ARBA" id="ARBA00022989"/>
    </source>
</evidence>
<organism evidence="20 21">
    <name type="scientific">Pantherophis guttatus</name>
    <name type="common">Corn snake</name>
    <name type="synonym">Elaphe guttata</name>
    <dbReference type="NCBI Taxonomy" id="94885"/>
    <lineage>
        <taxon>Eukaryota</taxon>
        <taxon>Metazoa</taxon>
        <taxon>Chordata</taxon>
        <taxon>Craniata</taxon>
        <taxon>Vertebrata</taxon>
        <taxon>Euteleostomi</taxon>
        <taxon>Lepidosauria</taxon>
        <taxon>Squamata</taxon>
        <taxon>Bifurcata</taxon>
        <taxon>Unidentata</taxon>
        <taxon>Episquamata</taxon>
        <taxon>Toxicofera</taxon>
        <taxon>Serpentes</taxon>
        <taxon>Colubroidea</taxon>
        <taxon>Colubridae</taxon>
        <taxon>Colubrinae</taxon>
        <taxon>Pantherophis</taxon>
    </lineage>
</organism>
<evidence type="ECO:0000256" key="3">
    <source>
        <dbReference type="ARBA" id="ARBA00004477"/>
    </source>
</evidence>
<dbReference type="SUPFAM" id="SSF57903">
    <property type="entry name" value="FYVE/PHD zinc finger"/>
    <property type="match status" value="1"/>
</dbReference>
<dbReference type="GeneID" id="117678592"/>
<dbReference type="GO" id="GO:0031175">
    <property type="term" value="P:neuron projection development"/>
    <property type="evidence" value="ECO:0007669"/>
    <property type="project" value="TreeGrafter"/>
</dbReference>
<comment type="subcellular location">
    <subcellularLocation>
        <location evidence="2">Cell projection</location>
        <location evidence="2">Growth cone membrane</location>
        <topology evidence="2">Multi-pass membrane protein</topology>
    </subcellularLocation>
    <subcellularLocation>
        <location evidence="3">Endoplasmic reticulum membrane</location>
        <topology evidence="3">Multi-pass membrane protein</topology>
    </subcellularLocation>
    <subcellularLocation>
        <location evidence="1">Recycling endosome membrane</location>
        <topology evidence="1">Multi-pass membrane protein</topology>
    </subcellularLocation>
</comment>
<dbReference type="GO" id="GO:0055038">
    <property type="term" value="C:recycling endosome membrane"/>
    <property type="evidence" value="ECO:0007669"/>
    <property type="project" value="UniProtKB-SubCell"/>
</dbReference>